<dbReference type="Gene3D" id="1.25.40.10">
    <property type="entry name" value="Tetratricopeptide repeat domain"/>
    <property type="match status" value="1"/>
</dbReference>
<keyword evidence="1" id="KW-0802">TPR repeat</keyword>
<dbReference type="InterPro" id="IPR019734">
    <property type="entry name" value="TPR_rpt"/>
</dbReference>
<dbReference type="InterPro" id="IPR036188">
    <property type="entry name" value="FAD/NAD-bd_sf"/>
</dbReference>
<dbReference type="Proteomes" id="UP001178507">
    <property type="component" value="Unassembled WGS sequence"/>
</dbReference>
<dbReference type="PROSITE" id="PS50005">
    <property type="entry name" value="TPR"/>
    <property type="match status" value="2"/>
</dbReference>
<dbReference type="Pfam" id="PF13772">
    <property type="entry name" value="AIG2_2"/>
    <property type="match status" value="1"/>
</dbReference>
<dbReference type="Gene3D" id="3.90.660.10">
    <property type="match status" value="1"/>
</dbReference>
<evidence type="ECO:0000313" key="3">
    <source>
        <dbReference type="Proteomes" id="UP001178507"/>
    </source>
</evidence>
<evidence type="ECO:0008006" key="4">
    <source>
        <dbReference type="Google" id="ProtNLM"/>
    </source>
</evidence>
<feature type="non-terminal residue" evidence="2">
    <location>
        <position position="432"/>
    </location>
</feature>
<dbReference type="Gene3D" id="3.10.490.10">
    <property type="entry name" value="Gamma-glutamyl cyclotransferase-like"/>
    <property type="match status" value="1"/>
</dbReference>
<protein>
    <recommendedName>
        <fullName evidence="4">Gamma-glutamylcyclotransferase</fullName>
    </recommendedName>
</protein>
<sequence>RCRVLHLQLWGAAVPLNVCKQGFLLDAEANIGACGDWLAAPSVEGAIASGLAMGEAIAGEALVSSQVPLFQAFQAPAIGSFAEDKPAAKDASRRALQAESSREKKGVWNFAFGANLSPWKLRTKRGIAPLEQVPGKLPGWRLVFNHKGGMGNIEPLERCTAQGEDPGAVHGLLLLLKPPDFEKLSKMEHEYVTTEVEVEAYDGRVIRARAFVSPKDYRLATYPNPPERYIKLIRDGASSSSLHGEYQAWLRTIPGAQQRGAEYWDHAARRRTGRYQMALERFEKILRGHGVGFSAFNLWMLYVDYGFTLVALNRFEEAIQPLEHGLSRNAAVPHGQNALGYALASLNQLQEAQDVFARGLEYDPENPVLWSNLAVVWMAAGAWQQAAQGLEKALLIEPDNQVVIHNAVLLKGVAQTGQLSAQPKLDLFFSKN</sequence>
<dbReference type="AlphaFoldDB" id="A0AA36IFN7"/>
<dbReference type="Pfam" id="PF14559">
    <property type="entry name" value="TPR_19"/>
    <property type="match status" value="1"/>
</dbReference>
<evidence type="ECO:0000256" key="1">
    <source>
        <dbReference type="PROSITE-ProRule" id="PRU00339"/>
    </source>
</evidence>
<dbReference type="SUPFAM" id="SSF48452">
    <property type="entry name" value="TPR-like"/>
    <property type="match status" value="1"/>
</dbReference>
<name>A0AA36IFN7_9DINO</name>
<evidence type="ECO:0000313" key="2">
    <source>
        <dbReference type="EMBL" id="CAJ1386752.1"/>
    </source>
</evidence>
<gene>
    <name evidence="2" type="ORF">EVOR1521_LOCUS12965</name>
</gene>
<dbReference type="PANTHER" id="PTHR37474:SF1">
    <property type="entry name" value="2'-5' RNA LIGASE FAMILY PROTEIN"/>
    <property type="match status" value="1"/>
</dbReference>
<feature type="repeat" description="TPR" evidence="1">
    <location>
        <begin position="333"/>
        <end position="366"/>
    </location>
</feature>
<accession>A0AA36IFN7</accession>
<dbReference type="PANTHER" id="PTHR37474">
    <property type="entry name" value="RNA LIGASE/CYCLIC NUCLEOTIDE PHOSPHODIESTERASE"/>
    <property type="match status" value="1"/>
</dbReference>
<dbReference type="InterPro" id="IPR013024">
    <property type="entry name" value="GGCT-like"/>
</dbReference>
<dbReference type="EMBL" id="CAUJNA010001411">
    <property type="protein sequence ID" value="CAJ1386752.1"/>
    <property type="molecule type" value="Genomic_DNA"/>
</dbReference>
<dbReference type="SMART" id="SM00028">
    <property type="entry name" value="TPR"/>
    <property type="match status" value="2"/>
</dbReference>
<proteinExistence type="predicted"/>
<comment type="caution">
    <text evidence="2">The sequence shown here is derived from an EMBL/GenBank/DDBJ whole genome shotgun (WGS) entry which is preliminary data.</text>
</comment>
<keyword evidence="3" id="KW-1185">Reference proteome</keyword>
<dbReference type="CDD" id="cd06661">
    <property type="entry name" value="GGCT_like"/>
    <property type="match status" value="1"/>
</dbReference>
<dbReference type="Gene3D" id="3.50.50.60">
    <property type="entry name" value="FAD/NAD(P)-binding domain"/>
    <property type="match status" value="1"/>
</dbReference>
<organism evidence="2 3">
    <name type="scientific">Effrenium voratum</name>
    <dbReference type="NCBI Taxonomy" id="2562239"/>
    <lineage>
        <taxon>Eukaryota</taxon>
        <taxon>Sar</taxon>
        <taxon>Alveolata</taxon>
        <taxon>Dinophyceae</taxon>
        <taxon>Suessiales</taxon>
        <taxon>Symbiodiniaceae</taxon>
        <taxon>Effrenium</taxon>
    </lineage>
</organism>
<reference evidence="2" key="1">
    <citation type="submission" date="2023-08" db="EMBL/GenBank/DDBJ databases">
        <authorList>
            <person name="Chen Y."/>
            <person name="Shah S."/>
            <person name="Dougan E. K."/>
            <person name="Thang M."/>
            <person name="Chan C."/>
        </authorList>
    </citation>
    <scope>NUCLEOTIDE SEQUENCE</scope>
</reference>
<dbReference type="InterPro" id="IPR011990">
    <property type="entry name" value="TPR-like_helical_dom_sf"/>
</dbReference>
<feature type="repeat" description="TPR" evidence="1">
    <location>
        <begin position="367"/>
        <end position="400"/>
    </location>
</feature>